<keyword evidence="11 16" id="KW-0408">Iron</keyword>
<accession>A0A0M0I3U7</accession>
<evidence type="ECO:0000256" key="3">
    <source>
        <dbReference type="ARBA" id="ARBA00022448"/>
    </source>
</evidence>
<evidence type="ECO:0000259" key="22">
    <source>
        <dbReference type="PROSITE" id="PS51007"/>
    </source>
</evidence>
<feature type="transmembrane region" description="Helical" evidence="19">
    <location>
        <begin position="91"/>
        <end position="109"/>
    </location>
</feature>
<dbReference type="Gene3D" id="1.10.760.10">
    <property type="entry name" value="Cytochrome c-like domain"/>
    <property type="match status" value="1"/>
</dbReference>
<evidence type="ECO:0000313" key="23">
    <source>
        <dbReference type="EMBL" id="KOO08959.1"/>
    </source>
</evidence>
<dbReference type="RefSeq" id="WP_053407211.1">
    <property type="nucleotide sequence ID" value="NZ_DAIPHI010000006.1"/>
</dbReference>
<comment type="subcellular location">
    <subcellularLocation>
        <location evidence="17">Cell membrane</location>
        <topology evidence="17">Multi-pass membrane protein</topology>
    </subcellularLocation>
    <subcellularLocation>
        <location evidence="1">Membrane</location>
        <topology evidence="1">Multi-pass membrane protein</topology>
    </subcellularLocation>
</comment>
<comment type="caution">
    <text evidence="23">The sequence shown here is derived from an EMBL/GenBank/DDBJ whole genome shotgun (WGS) entry which is preliminary data.</text>
</comment>
<dbReference type="InterPro" id="IPR009056">
    <property type="entry name" value="Cyt_c-like_dom"/>
</dbReference>
<dbReference type="PRINTS" id="PR01166">
    <property type="entry name" value="CYCOXIDASEII"/>
</dbReference>
<dbReference type="Gene3D" id="1.10.287.90">
    <property type="match status" value="1"/>
</dbReference>
<protein>
    <recommendedName>
        <fullName evidence="18">Cytochrome c oxidase subunit 2</fullName>
        <ecNumber evidence="18">7.1.1.9</ecNumber>
    </recommendedName>
</protein>
<dbReference type="GO" id="GO:0020037">
    <property type="term" value="F:heme binding"/>
    <property type="evidence" value="ECO:0007669"/>
    <property type="project" value="InterPro"/>
</dbReference>
<dbReference type="InterPro" id="IPR036257">
    <property type="entry name" value="Cyt_c_oxidase_su2_TM_sf"/>
</dbReference>
<comment type="function">
    <text evidence="14 18">Subunits I and II form the functional core of the enzyme complex. Electrons originating in cytochrome c are transferred via heme a and Cu(A) to the binuclear center formed by heme a3 and Cu(B).</text>
</comment>
<proteinExistence type="inferred from homology"/>
<dbReference type="PATRIC" id="fig|171383.3.peg.189"/>
<keyword evidence="13 19" id="KW-0472">Membrane</keyword>
<dbReference type="Pfam" id="PF00116">
    <property type="entry name" value="COX2"/>
    <property type="match status" value="1"/>
</dbReference>
<feature type="domain" description="Cytochrome c" evidence="22">
    <location>
        <begin position="281"/>
        <end position="361"/>
    </location>
</feature>
<evidence type="ECO:0000259" key="20">
    <source>
        <dbReference type="PROSITE" id="PS50857"/>
    </source>
</evidence>
<comment type="cofactor">
    <cofactor evidence="18">
        <name>Cu cation</name>
        <dbReference type="ChEBI" id="CHEBI:23378"/>
    </cofactor>
    <text evidence="18">Binds a copper A center.</text>
</comment>
<evidence type="ECO:0000256" key="12">
    <source>
        <dbReference type="ARBA" id="ARBA00023008"/>
    </source>
</evidence>
<evidence type="ECO:0000259" key="21">
    <source>
        <dbReference type="PROSITE" id="PS50999"/>
    </source>
</evidence>
<evidence type="ECO:0000256" key="2">
    <source>
        <dbReference type="ARBA" id="ARBA00007866"/>
    </source>
</evidence>
<dbReference type="PROSITE" id="PS50857">
    <property type="entry name" value="COX2_CUA"/>
    <property type="match status" value="1"/>
</dbReference>
<dbReference type="Pfam" id="PF13442">
    <property type="entry name" value="Cytochrome_CBB3"/>
    <property type="match status" value="1"/>
</dbReference>
<feature type="transmembrane region" description="Helical" evidence="19">
    <location>
        <begin position="49"/>
        <end position="70"/>
    </location>
</feature>
<keyword evidence="24" id="KW-1185">Reference proteome</keyword>
<keyword evidence="6 17" id="KW-0812">Transmembrane</keyword>
<dbReference type="AlphaFoldDB" id="A0A0M0I3U7"/>
<keyword evidence="12 18" id="KW-0186">Copper</keyword>
<evidence type="ECO:0000256" key="17">
    <source>
        <dbReference type="RuleBase" id="RU000456"/>
    </source>
</evidence>
<name>A0A0M0I3U7_9VIBR</name>
<keyword evidence="8" id="KW-1278">Translocase</keyword>
<dbReference type="Proteomes" id="UP000037530">
    <property type="component" value="Unassembled WGS sequence"/>
</dbReference>
<dbReference type="EMBL" id="LHPI01000001">
    <property type="protein sequence ID" value="KOO08959.1"/>
    <property type="molecule type" value="Genomic_DNA"/>
</dbReference>
<dbReference type="PROSITE" id="PS50999">
    <property type="entry name" value="COX2_TM"/>
    <property type="match status" value="1"/>
</dbReference>
<evidence type="ECO:0000256" key="8">
    <source>
        <dbReference type="ARBA" id="ARBA00022967"/>
    </source>
</evidence>
<dbReference type="OrthoDB" id="9781261at2"/>
<dbReference type="SUPFAM" id="SSF49503">
    <property type="entry name" value="Cupredoxins"/>
    <property type="match status" value="1"/>
</dbReference>
<feature type="domain" description="Cytochrome oxidase subunit II transmembrane region profile" evidence="21">
    <location>
        <begin position="24"/>
        <end position="119"/>
    </location>
</feature>
<dbReference type="Gene3D" id="2.60.40.420">
    <property type="entry name" value="Cupredoxins - blue copper proteins"/>
    <property type="match status" value="1"/>
</dbReference>
<evidence type="ECO:0000256" key="11">
    <source>
        <dbReference type="ARBA" id="ARBA00023004"/>
    </source>
</evidence>
<evidence type="ECO:0000256" key="18">
    <source>
        <dbReference type="RuleBase" id="RU004024"/>
    </source>
</evidence>
<dbReference type="GO" id="GO:0042773">
    <property type="term" value="P:ATP synthesis coupled electron transport"/>
    <property type="evidence" value="ECO:0007669"/>
    <property type="project" value="TreeGrafter"/>
</dbReference>
<evidence type="ECO:0000256" key="7">
    <source>
        <dbReference type="ARBA" id="ARBA00022723"/>
    </source>
</evidence>
<evidence type="ECO:0000256" key="5">
    <source>
        <dbReference type="ARBA" id="ARBA00022660"/>
    </source>
</evidence>
<dbReference type="SUPFAM" id="SSF46626">
    <property type="entry name" value="Cytochrome c"/>
    <property type="match status" value="1"/>
</dbReference>
<sequence>MKRLQVTLWRVTGLLFAGYAASSGAEERTFNMTKGVTDISGKVYDLHMLIFYICCAIALVVFGAMFYSMYHHRKSKGAVAAHFHESTKVEIIWTVIPIIILVLMAIPATKTLVAMEDTSQSDLTIRITGSQWKWHYSYFNEDVEFYSLLATSQKAIDGVEEKGAHYLLEVDNPLVLPINRKVRFLLTSDDVIHSWWVPDFAVKKDTIPGFINEAWTRIDEPGVYRGQCAELCGRAHGFMPVVVHAMEEQEYDQWLIAKKQEIAKAKEEAAASLTATLSKDELMTLGEKTYLDRCAVCHQANGAGIPGAFPAITGSKVATGEVSTHIDTVLNGRPGTAMQAFANQLTDKEIAAVVTYQRNGLGNSTGDLVQASDVNAMRASESPTSKEGE</sequence>
<evidence type="ECO:0000256" key="6">
    <source>
        <dbReference type="ARBA" id="ARBA00022692"/>
    </source>
</evidence>
<evidence type="ECO:0000256" key="14">
    <source>
        <dbReference type="ARBA" id="ARBA00024688"/>
    </source>
</evidence>
<dbReference type="InterPro" id="IPR011759">
    <property type="entry name" value="Cyt_c_oxidase_su2_TM_dom"/>
</dbReference>
<dbReference type="PANTHER" id="PTHR22888:SF9">
    <property type="entry name" value="CYTOCHROME C OXIDASE SUBUNIT 2"/>
    <property type="match status" value="1"/>
</dbReference>
<dbReference type="Pfam" id="PF02790">
    <property type="entry name" value="COX2_TM"/>
    <property type="match status" value="1"/>
</dbReference>
<reference evidence="24" key="1">
    <citation type="submission" date="2015-08" db="EMBL/GenBank/DDBJ databases">
        <title>Vibrio galatheae sp. nov., a novel member of the Vibrionaceae family isolated from the Solomon Islands.</title>
        <authorList>
            <person name="Giubergia S."/>
            <person name="Machado H."/>
            <person name="Mateiu R.V."/>
            <person name="Gram L."/>
        </authorList>
    </citation>
    <scope>NUCLEOTIDE SEQUENCE [LARGE SCALE GENOMIC DNA]</scope>
    <source>
        <strain evidence="24">DSM 19134</strain>
    </source>
</reference>
<keyword evidence="5 17" id="KW-0679">Respiratory chain</keyword>
<dbReference type="PROSITE" id="PS00078">
    <property type="entry name" value="COX2"/>
    <property type="match status" value="1"/>
</dbReference>
<dbReference type="PROSITE" id="PS51007">
    <property type="entry name" value="CYTC"/>
    <property type="match status" value="1"/>
</dbReference>
<dbReference type="InterPro" id="IPR036909">
    <property type="entry name" value="Cyt_c-like_dom_sf"/>
</dbReference>
<dbReference type="GO" id="GO:0005886">
    <property type="term" value="C:plasma membrane"/>
    <property type="evidence" value="ECO:0007669"/>
    <property type="project" value="UniProtKB-SubCell"/>
</dbReference>
<comment type="similarity">
    <text evidence="2 17">Belongs to the cytochrome c oxidase subunit 2 family.</text>
</comment>
<evidence type="ECO:0000256" key="9">
    <source>
        <dbReference type="ARBA" id="ARBA00022982"/>
    </source>
</evidence>
<dbReference type="InterPro" id="IPR002429">
    <property type="entry name" value="CcO_II-like_C"/>
</dbReference>
<dbReference type="InterPro" id="IPR008972">
    <property type="entry name" value="Cupredoxin"/>
</dbReference>
<feature type="domain" description="Cytochrome oxidase subunit II copper A binding" evidence="20">
    <location>
        <begin position="120"/>
        <end position="257"/>
    </location>
</feature>
<dbReference type="GO" id="GO:0005507">
    <property type="term" value="F:copper ion binding"/>
    <property type="evidence" value="ECO:0007669"/>
    <property type="project" value="InterPro"/>
</dbReference>
<keyword evidence="3 17" id="KW-0813">Transport</keyword>
<evidence type="ECO:0000256" key="4">
    <source>
        <dbReference type="ARBA" id="ARBA00022617"/>
    </source>
</evidence>
<keyword evidence="4 16" id="KW-0349">Heme</keyword>
<evidence type="ECO:0000256" key="19">
    <source>
        <dbReference type="SAM" id="Phobius"/>
    </source>
</evidence>
<dbReference type="InterPro" id="IPR001505">
    <property type="entry name" value="Copper_CuA"/>
</dbReference>
<dbReference type="GO" id="GO:0016491">
    <property type="term" value="F:oxidoreductase activity"/>
    <property type="evidence" value="ECO:0007669"/>
    <property type="project" value="InterPro"/>
</dbReference>
<evidence type="ECO:0000256" key="10">
    <source>
        <dbReference type="ARBA" id="ARBA00022989"/>
    </source>
</evidence>
<dbReference type="STRING" id="171383.AKJ31_00920"/>
<keyword evidence="9 17" id="KW-0249">Electron transport</keyword>
<dbReference type="InterPro" id="IPR045187">
    <property type="entry name" value="CcO_II"/>
</dbReference>
<dbReference type="GO" id="GO:0004129">
    <property type="term" value="F:cytochrome-c oxidase activity"/>
    <property type="evidence" value="ECO:0007669"/>
    <property type="project" value="UniProtKB-EC"/>
</dbReference>
<evidence type="ECO:0000256" key="1">
    <source>
        <dbReference type="ARBA" id="ARBA00004141"/>
    </source>
</evidence>
<evidence type="ECO:0000256" key="13">
    <source>
        <dbReference type="ARBA" id="ARBA00023136"/>
    </source>
</evidence>
<keyword evidence="10 19" id="KW-1133">Transmembrane helix</keyword>
<gene>
    <name evidence="23" type="ORF">AKJ31_00920</name>
</gene>
<dbReference type="NCBIfam" id="TIGR02866">
    <property type="entry name" value="CoxB"/>
    <property type="match status" value="1"/>
</dbReference>
<keyword evidence="7 16" id="KW-0479">Metal-binding</keyword>
<dbReference type="SUPFAM" id="SSF81464">
    <property type="entry name" value="Cytochrome c oxidase subunit II-like, transmembrane region"/>
    <property type="match status" value="1"/>
</dbReference>
<dbReference type="InterPro" id="IPR014222">
    <property type="entry name" value="Cyt_c_oxidase_su2"/>
</dbReference>
<organism evidence="23 24">
    <name type="scientific">Vibrio hepatarius</name>
    <dbReference type="NCBI Taxonomy" id="171383"/>
    <lineage>
        <taxon>Bacteria</taxon>
        <taxon>Pseudomonadati</taxon>
        <taxon>Pseudomonadota</taxon>
        <taxon>Gammaproteobacteria</taxon>
        <taxon>Vibrionales</taxon>
        <taxon>Vibrionaceae</taxon>
        <taxon>Vibrio</taxon>
        <taxon>Vibrio oreintalis group</taxon>
    </lineage>
</organism>
<evidence type="ECO:0000256" key="16">
    <source>
        <dbReference type="PROSITE-ProRule" id="PRU00433"/>
    </source>
</evidence>
<dbReference type="PANTHER" id="PTHR22888">
    <property type="entry name" value="CYTOCHROME C OXIDASE, SUBUNIT II"/>
    <property type="match status" value="1"/>
</dbReference>
<dbReference type="EC" id="7.1.1.9" evidence="18"/>
<evidence type="ECO:0000256" key="15">
    <source>
        <dbReference type="ARBA" id="ARBA00047816"/>
    </source>
</evidence>
<evidence type="ECO:0000313" key="24">
    <source>
        <dbReference type="Proteomes" id="UP000037530"/>
    </source>
</evidence>
<comment type="catalytic activity">
    <reaction evidence="15 18">
        <text>4 Fe(II)-[cytochrome c] + O2 + 8 H(+)(in) = 4 Fe(III)-[cytochrome c] + 2 H2O + 4 H(+)(out)</text>
        <dbReference type="Rhea" id="RHEA:11436"/>
        <dbReference type="Rhea" id="RHEA-COMP:10350"/>
        <dbReference type="Rhea" id="RHEA-COMP:14399"/>
        <dbReference type="ChEBI" id="CHEBI:15377"/>
        <dbReference type="ChEBI" id="CHEBI:15378"/>
        <dbReference type="ChEBI" id="CHEBI:15379"/>
        <dbReference type="ChEBI" id="CHEBI:29033"/>
        <dbReference type="ChEBI" id="CHEBI:29034"/>
        <dbReference type="EC" id="7.1.1.9"/>
    </reaction>
</comment>